<sequence>REGAAAEAEGVAEAGDEEAEVEVVGEAAAEEEEGVAVGEEAGEEEVMAVTSDTESSVVARDMAAVAAITSTVYETTYTVTSTSVVLAQPTTTIETYYVGVSRTLTAPAQTVCDLSAAQTLTIVSMQPQVTETRVAVVTSNTYATVWVGQTQYTTHTQANAATVCWQQGGWYGV</sequence>
<feature type="region of interest" description="Disordered" evidence="1">
    <location>
        <begin position="1"/>
        <end position="23"/>
    </location>
</feature>
<dbReference type="EMBL" id="JANBVN010000146">
    <property type="protein sequence ID" value="KAJ9138323.1"/>
    <property type="molecule type" value="Genomic_DNA"/>
</dbReference>
<evidence type="ECO:0000313" key="2">
    <source>
        <dbReference type="EMBL" id="KAJ9138323.1"/>
    </source>
</evidence>
<proteinExistence type="predicted"/>
<feature type="non-terminal residue" evidence="2">
    <location>
        <position position="173"/>
    </location>
</feature>
<organism evidence="2 3">
    <name type="scientific">Coniochaeta hoffmannii</name>
    <dbReference type="NCBI Taxonomy" id="91930"/>
    <lineage>
        <taxon>Eukaryota</taxon>
        <taxon>Fungi</taxon>
        <taxon>Dikarya</taxon>
        <taxon>Ascomycota</taxon>
        <taxon>Pezizomycotina</taxon>
        <taxon>Sordariomycetes</taxon>
        <taxon>Sordariomycetidae</taxon>
        <taxon>Coniochaetales</taxon>
        <taxon>Coniochaetaceae</taxon>
        <taxon>Coniochaeta</taxon>
    </lineage>
</organism>
<accession>A0AA38R8P9</accession>
<name>A0AA38R8P9_9PEZI</name>
<feature type="compositionally biased region" description="Acidic residues" evidence="1">
    <location>
        <begin position="14"/>
        <end position="23"/>
    </location>
</feature>
<reference evidence="2" key="1">
    <citation type="submission" date="2022-07" db="EMBL/GenBank/DDBJ databases">
        <title>Fungi with potential for degradation of polypropylene.</title>
        <authorList>
            <person name="Gostincar C."/>
        </authorList>
    </citation>
    <scope>NUCLEOTIDE SEQUENCE</scope>
    <source>
        <strain evidence="2">EXF-13287</strain>
    </source>
</reference>
<evidence type="ECO:0000313" key="3">
    <source>
        <dbReference type="Proteomes" id="UP001174691"/>
    </source>
</evidence>
<feature type="compositionally biased region" description="Low complexity" evidence="1">
    <location>
        <begin position="1"/>
        <end position="13"/>
    </location>
</feature>
<gene>
    <name evidence="2" type="ORF">NKR19_g7884</name>
</gene>
<keyword evidence="3" id="KW-1185">Reference proteome</keyword>
<dbReference type="AlphaFoldDB" id="A0AA38R8P9"/>
<comment type="caution">
    <text evidence="2">The sequence shown here is derived from an EMBL/GenBank/DDBJ whole genome shotgun (WGS) entry which is preliminary data.</text>
</comment>
<dbReference type="Proteomes" id="UP001174691">
    <property type="component" value="Unassembled WGS sequence"/>
</dbReference>
<protein>
    <submittedName>
        <fullName evidence="2">Uncharacterized protein</fullName>
    </submittedName>
</protein>
<evidence type="ECO:0000256" key="1">
    <source>
        <dbReference type="SAM" id="MobiDB-lite"/>
    </source>
</evidence>